<keyword evidence="2" id="KW-0732">Signal</keyword>
<feature type="region of interest" description="Disordered" evidence="1">
    <location>
        <begin position="210"/>
        <end position="290"/>
    </location>
</feature>
<feature type="chain" id="PRO_5012466155" evidence="2">
    <location>
        <begin position="22"/>
        <end position="290"/>
    </location>
</feature>
<dbReference type="GO" id="GO:0003743">
    <property type="term" value="F:translation initiation factor activity"/>
    <property type="evidence" value="ECO:0007669"/>
    <property type="project" value="UniProtKB-KW"/>
</dbReference>
<feature type="signal peptide" evidence="2">
    <location>
        <begin position="1"/>
        <end position="21"/>
    </location>
</feature>
<organism evidence="3 4">
    <name type="scientific">Folsomia candida</name>
    <name type="common">Springtail</name>
    <dbReference type="NCBI Taxonomy" id="158441"/>
    <lineage>
        <taxon>Eukaryota</taxon>
        <taxon>Metazoa</taxon>
        <taxon>Ecdysozoa</taxon>
        <taxon>Arthropoda</taxon>
        <taxon>Hexapoda</taxon>
        <taxon>Collembola</taxon>
        <taxon>Entomobryomorpha</taxon>
        <taxon>Isotomoidea</taxon>
        <taxon>Isotomidae</taxon>
        <taxon>Proisotominae</taxon>
        <taxon>Folsomia</taxon>
    </lineage>
</organism>
<evidence type="ECO:0000256" key="2">
    <source>
        <dbReference type="SAM" id="SignalP"/>
    </source>
</evidence>
<feature type="compositionally biased region" description="Basic residues" evidence="1">
    <location>
        <begin position="278"/>
        <end position="290"/>
    </location>
</feature>
<reference evidence="3 4" key="1">
    <citation type="submission" date="2015-12" db="EMBL/GenBank/DDBJ databases">
        <title>The genome of Folsomia candida.</title>
        <authorList>
            <person name="Faddeeva A."/>
            <person name="Derks M.F."/>
            <person name="Anvar Y."/>
            <person name="Smit S."/>
            <person name="Van Straalen N."/>
            <person name="Roelofs D."/>
        </authorList>
    </citation>
    <scope>NUCLEOTIDE SEQUENCE [LARGE SCALE GENOMIC DNA]</scope>
    <source>
        <strain evidence="3 4">VU population</strain>
        <tissue evidence="3">Whole body</tissue>
    </source>
</reference>
<dbReference type="EMBL" id="LNIX01000007">
    <property type="protein sequence ID" value="OXA51694.1"/>
    <property type="molecule type" value="Genomic_DNA"/>
</dbReference>
<feature type="compositionally biased region" description="Low complexity" evidence="1">
    <location>
        <begin position="261"/>
        <end position="277"/>
    </location>
</feature>
<evidence type="ECO:0000256" key="1">
    <source>
        <dbReference type="SAM" id="MobiDB-lite"/>
    </source>
</evidence>
<keyword evidence="3" id="KW-0396">Initiation factor</keyword>
<keyword evidence="4" id="KW-1185">Reference proteome</keyword>
<feature type="region of interest" description="Disordered" evidence="1">
    <location>
        <begin position="33"/>
        <end position="54"/>
    </location>
</feature>
<name>A0A226E3U6_FOLCA</name>
<dbReference type="Proteomes" id="UP000198287">
    <property type="component" value="Unassembled WGS sequence"/>
</dbReference>
<proteinExistence type="predicted"/>
<dbReference type="AlphaFoldDB" id="A0A226E3U6"/>
<gene>
    <name evidence="3" type="ORF">Fcan01_13440</name>
</gene>
<evidence type="ECO:0000313" key="3">
    <source>
        <dbReference type="EMBL" id="OXA51694.1"/>
    </source>
</evidence>
<evidence type="ECO:0000313" key="4">
    <source>
        <dbReference type="Proteomes" id="UP000198287"/>
    </source>
</evidence>
<accession>A0A226E3U6</accession>
<keyword evidence="3" id="KW-0648">Protein biosynthesis</keyword>
<sequence>MLVHVLCHLFVHLSLLHVVFAARASSVADWNEQNQLSSSDDPPNDDWIDHSSSPAVGVKYPKRYPSLGLTHHNNYYADSPTDVVRHPPKLYNVPQRNVGTGRPYLLEAQKELRPSSHVFQQTNQLYGPTPGQQSIGHFGGGSLSRPSIWGQHPDNNESKLGWGWTSGAGAMQHQQYNRLRDGGRVNYAAVSLLGLLALMGTIQHVMADLENSMPPPAPGDGEMAMSISGNRPRPPPRPLRPTMRPSGGGATPSRPKPGNNMSPPTSAPMMSTSSKMPSRLRLKYKNHTFS</sequence>
<comment type="caution">
    <text evidence="3">The sequence shown here is derived from an EMBL/GenBank/DDBJ whole genome shotgun (WGS) entry which is preliminary data.</text>
</comment>
<protein>
    <submittedName>
        <fullName evidence="3">Translation initiation factor IF-2</fullName>
    </submittedName>
</protein>